<dbReference type="Proteomes" id="UP001060919">
    <property type="component" value="Chromosome"/>
</dbReference>
<name>A0A915YAX0_9BACT</name>
<dbReference type="GO" id="GO:0031956">
    <property type="term" value="F:medium-chain fatty acid-CoA ligase activity"/>
    <property type="evidence" value="ECO:0007669"/>
    <property type="project" value="TreeGrafter"/>
</dbReference>
<dbReference type="CDD" id="cd04433">
    <property type="entry name" value="AFD_class_I"/>
    <property type="match status" value="1"/>
</dbReference>
<comment type="similarity">
    <text evidence="1">Belongs to the ATP-dependent AMP-binding enzyme family.</text>
</comment>
<keyword evidence="3" id="KW-0472">Membrane</keyword>
<dbReference type="SUPFAM" id="SSF56801">
    <property type="entry name" value="Acetyl-CoA synthetase-like"/>
    <property type="match status" value="1"/>
</dbReference>
<evidence type="ECO:0000259" key="4">
    <source>
        <dbReference type="Pfam" id="PF00501"/>
    </source>
</evidence>
<sequence length="509" mass="56992">MFQTFQKLYQANISTPVGIYRLLRSIIGTGTNLMALLEFAARSYPSETAIIDDYQSISYQDLYKETQQLAVNLKEKHAIHPHKKVALLCRNHSPLVKSLFALSCLGADAYLLNIEMTSAQFNDLLDEHNFDCVIYDLEVWEMVHRSNFDKKTLLSQHITFDSIQGLSTETPTKKINLKKSSAGKLIILTGGTTGAFKTAVRKPAVSNFLNPFFALLNQLNLGTYQSAYIATPIYHGFGMAALLVSLTLGVKIVLTKRFKAQKTTSLLLKHRVQVLILVPLILDRLLQQSKLELIYTRLIISGGAPLNPNLVQRTFKLLKHDLANLYGTSEAGFCIMATTEDLKLHANTIGKKIRGVQLKLLDNNQQEVAIGTVGALSVRSSWGMKNTTDSWIPTGDLAYQNEQGYYFLCGRVDDRIVSGGENVYPVELEHILLQHDAIQQTAVIGISDPEFGQRLKAFVVLKPQQVLDQSNLQEWLKDHAARHQMPKEIVFIDHIPVTALGKTNKKKLF</sequence>
<dbReference type="InterPro" id="IPR045851">
    <property type="entry name" value="AMP-bd_C_sf"/>
</dbReference>
<keyword evidence="3" id="KW-1133">Transmembrane helix</keyword>
<keyword evidence="2" id="KW-0436">Ligase</keyword>
<evidence type="ECO:0000256" key="3">
    <source>
        <dbReference type="SAM" id="Phobius"/>
    </source>
</evidence>
<dbReference type="EMBL" id="AP026867">
    <property type="protein sequence ID" value="BDS09405.1"/>
    <property type="molecule type" value="Genomic_DNA"/>
</dbReference>
<dbReference type="GO" id="GO:0006631">
    <property type="term" value="P:fatty acid metabolic process"/>
    <property type="evidence" value="ECO:0007669"/>
    <property type="project" value="TreeGrafter"/>
</dbReference>
<protein>
    <submittedName>
        <fullName evidence="6">AMP-binding protein</fullName>
    </submittedName>
</protein>
<dbReference type="KEGG" id="aup:AsAng_0001030"/>
<proteinExistence type="inferred from homology"/>
<feature type="domain" description="AMP-dependent synthetase/ligase" evidence="4">
    <location>
        <begin position="38"/>
        <end position="385"/>
    </location>
</feature>
<dbReference type="Gene3D" id="3.40.50.12780">
    <property type="entry name" value="N-terminal domain of ligase-like"/>
    <property type="match status" value="1"/>
</dbReference>
<dbReference type="InterPro" id="IPR042099">
    <property type="entry name" value="ANL_N_sf"/>
</dbReference>
<dbReference type="AlphaFoldDB" id="A0A915YAX0"/>
<keyword evidence="7" id="KW-1185">Reference proteome</keyword>
<evidence type="ECO:0000256" key="1">
    <source>
        <dbReference type="ARBA" id="ARBA00006432"/>
    </source>
</evidence>
<evidence type="ECO:0000256" key="2">
    <source>
        <dbReference type="ARBA" id="ARBA00022598"/>
    </source>
</evidence>
<dbReference type="InterPro" id="IPR025110">
    <property type="entry name" value="AMP-bd_C"/>
</dbReference>
<dbReference type="RefSeq" id="WP_264790803.1">
    <property type="nucleotide sequence ID" value="NZ_AP026867.1"/>
</dbReference>
<keyword evidence="3" id="KW-0812">Transmembrane</keyword>
<dbReference type="InterPro" id="IPR000873">
    <property type="entry name" value="AMP-dep_synth/lig_dom"/>
</dbReference>
<dbReference type="PANTHER" id="PTHR43201">
    <property type="entry name" value="ACYL-COA SYNTHETASE"/>
    <property type="match status" value="1"/>
</dbReference>
<accession>A0A915YAX0</accession>
<gene>
    <name evidence="6" type="ORF">AsAng_0001030</name>
</gene>
<dbReference type="Pfam" id="PF00501">
    <property type="entry name" value="AMP-binding"/>
    <property type="match status" value="1"/>
</dbReference>
<feature type="domain" description="AMP-binding enzyme C-terminal" evidence="5">
    <location>
        <begin position="427"/>
        <end position="502"/>
    </location>
</feature>
<dbReference type="Gene3D" id="3.30.300.30">
    <property type="match status" value="1"/>
</dbReference>
<evidence type="ECO:0000313" key="7">
    <source>
        <dbReference type="Proteomes" id="UP001060919"/>
    </source>
</evidence>
<dbReference type="PANTHER" id="PTHR43201:SF5">
    <property type="entry name" value="MEDIUM-CHAIN ACYL-COA LIGASE ACSF2, MITOCHONDRIAL"/>
    <property type="match status" value="1"/>
</dbReference>
<evidence type="ECO:0000313" key="6">
    <source>
        <dbReference type="EMBL" id="BDS09405.1"/>
    </source>
</evidence>
<evidence type="ECO:0000259" key="5">
    <source>
        <dbReference type="Pfam" id="PF13193"/>
    </source>
</evidence>
<dbReference type="Pfam" id="PF13193">
    <property type="entry name" value="AMP-binding_C"/>
    <property type="match status" value="1"/>
</dbReference>
<reference evidence="6" key="1">
    <citation type="submission" date="2022-09" db="EMBL/GenBank/DDBJ databases">
        <title>Aureispira anguillicida sp. nov., isolated from Leptocephalus of Japanese eel Anguilla japonica.</title>
        <authorList>
            <person name="Yuasa K."/>
            <person name="Mekata T."/>
            <person name="Ikunari K."/>
        </authorList>
    </citation>
    <scope>NUCLEOTIDE SEQUENCE</scope>
    <source>
        <strain evidence="6">EL160426</strain>
    </source>
</reference>
<feature type="transmembrane region" description="Helical" evidence="3">
    <location>
        <begin position="233"/>
        <end position="254"/>
    </location>
</feature>
<organism evidence="6 7">
    <name type="scientific">Aureispira anguillae</name>
    <dbReference type="NCBI Taxonomy" id="2864201"/>
    <lineage>
        <taxon>Bacteria</taxon>
        <taxon>Pseudomonadati</taxon>
        <taxon>Bacteroidota</taxon>
        <taxon>Saprospiria</taxon>
        <taxon>Saprospirales</taxon>
        <taxon>Saprospiraceae</taxon>
        <taxon>Aureispira</taxon>
    </lineage>
</organism>